<keyword evidence="1" id="KW-1133">Transmembrane helix</keyword>
<dbReference type="Proteomes" id="UP000830055">
    <property type="component" value="Chromosome"/>
</dbReference>
<evidence type="ECO:0000313" key="3">
    <source>
        <dbReference type="Proteomes" id="UP000830055"/>
    </source>
</evidence>
<keyword evidence="1" id="KW-0472">Membrane</keyword>
<keyword evidence="3" id="KW-1185">Reference proteome</keyword>
<gene>
    <name evidence="2" type="ORF">DPPLL_32930</name>
</gene>
<evidence type="ECO:0000313" key="2">
    <source>
        <dbReference type="EMBL" id="BDD88928.1"/>
    </source>
</evidence>
<protein>
    <submittedName>
        <fullName evidence="2">Uncharacterized protein</fullName>
    </submittedName>
</protein>
<sequence length="125" mass="14082">MATRTTRITGLLSWSNQKGQSAVEYLVVVGVLVTSLIAAPSLFSMVRTMMFDKYRSYSFGVAISDPPSSAFDREVEEDADKVKKVMTALHDLEQFIEHPSWPEPGVPDWPGKKVIEDFEHLLHEL</sequence>
<dbReference type="EMBL" id="AP025516">
    <property type="protein sequence ID" value="BDD88928.1"/>
    <property type="molecule type" value="Genomic_DNA"/>
</dbReference>
<organism evidence="2 3">
    <name type="scientific">Desulfofustis limnaeus</name>
    <dbReference type="NCBI Taxonomy" id="2740163"/>
    <lineage>
        <taxon>Bacteria</taxon>
        <taxon>Pseudomonadati</taxon>
        <taxon>Thermodesulfobacteriota</taxon>
        <taxon>Desulfobulbia</taxon>
        <taxon>Desulfobulbales</taxon>
        <taxon>Desulfocapsaceae</taxon>
        <taxon>Desulfofustis</taxon>
    </lineage>
</organism>
<evidence type="ECO:0000256" key="1">
    <source>
        <dbReference type="SAM" id="Phobius"/>
    </source>
</evidence>
<reference evidence="2 3" key="1">
    <citation type="submission" date="2022-01" db="EMBL/GenBank/DDBJ databases">
        <title>Desulfofustis limnae sp. nov., a novel mesophilic sulfate-reducing bacterium isolated from marsh soil.</title>
        <authorList>
            <person name="Watanabe M."/>
            <person name="Takahashi A."/>
            <person name="Kojima H."/>
            <person name="Fukui M."/>
        </authorList>
    </citation>
    <scope>NUCLEOTIDE SEQUENCE [LARGE SCALE GENOMIC DNA]</scope>
    <source>
        <strain evidence="2 3">PPLL</strain>
    </source>
</reference>
<name>A0ABM7WDA1_9BACT</name>
<keyword evidence="1" id="KW-0812">Transmembrane</keyword>
<accession>A0ABM7WDA1</accession>
<dbReference type="RefSeq" id="WP_284152256.1">
    <property type="nucleotide sequence ID" value="NZ_AP025516.1"/>
</dbReference>
<feature type="transmembrane region" description="Helical" evidence="1">
    <location>
        <begin position="25"/>
        <end position="46"/>
    </location>
</feature>
<proteinExistence type="predicted"/>